<dbReference type="AlphaFoldDB" id="A0A0D0E840"/>
<keyword evidence="3" id="KW-1185">Reference proteome</keyword>
<dbReference type="InParanoid" id="A0A0D0E840"/>
<dbReference type="OrthoDB" id="2788977at2759"/>
<proteinExistence type="predicted"/>
<keyword evidence="1" id="KW-1133">Transmembrane helix</keyword>
<evidence type="ECO:0000256" key="1">
    <source>
        <dbReference type="SAM" id="Phobius"/>
    </source>
</evidence>
<dbReference type="EMBL" id="KN824903">
    <property type="protein sequence ID" value="KIK98189.1"/>
    <property type="molecule type" value="Genomic_DNA"/>
</dbReference>
<reference evidence="2 3" key="1">
    <citation type="submission" date="2014-04" db="EMBL/GenBank/DDBJ databases">
        <authorList>
            <consortium name="DOE Joint Genome Institute"/>
            <person name="Kuo A."/>
            <person name="Kohler A."/>
            <person name="Jargeat P."/>
            <person name="Nagy L.G."/>
            <person name="Floudas D."/>
            <person name="Copeland A."/>
            <person name="Barry K.W."/>
            <person name="Cichocki N."/>
            <person name="Veneault-Fourrey C."/>
            <person name="LaButti K."/>
            <person name="Lindquist E.A."/>
            <person name="Lipzen A."/>
            <person name="Lundell T."/>
            <person name="Morin E."/>
            <person name="Murat C."/>
            <person name="Sun H."/>
            <person name="Tunlid A."/>
            <person name="Henrissat B."/>
            <person name="Grigoriev I.V."/>
            <person name="Hibbett D.S."/>
            <person name="Martin F."/>
            <person name="Nordberg H.P."/>
            <person name="Cantor M.N."/>
            <person name="Hua S.X."/>
        </authorList>
    </citation>
    <scope>NUCLEOTIDE SEQUENCE [LARGE SCALE GENOMIC DNA]</scope>
    <source>
        <strain evidence="2 3">Ve08.2h10</strain>
    </source>
</reference>
<dbReference type="HOGENOM" id="CLU_103845_0_0_1"/>
<protein>
    <submittedName>
        <fullName evidence="2">Uncharacterized protein</fullName>
    </submittedName>
</protein>
<evidence type="ECO:0000313" key="2">
    <source>
        <dbReference type="EMBL" id="KIK98189.1"/>
    </source>
</evidence>
<organism evidence="2 3">
    <name type="scientific">Paxillus rubicundulus Ve08.2h10</name>
    <dbReference type="NCBI Taxonomy" id="930991"/>
    <lineage>
        <taxon>Eukaryota</taxon>
        <taxon>Fungi</taxon>
        <taxon>Dikarya</taxon>
        <taxon>Basidiomycota</taxon>
        <taxon>Agaricomycotina</taxon>
        <taxon>Agaricomycetes</taxon>
        <taxon>Agaricomycetidae</taxon>
        <taxon>Boletales</taxon>
        <taxon>Paxilineae</taxon>
        <taxon>Paxillaceae</taxon>
        <taxon>Paxillus</taxon>
    </lineage>
</organism>
<keyword evidence="1" id="KW-0812">Transmembrane</keyword>
<keyword evidence="1" id="KW-0472">Membrane</keyword>
<gene>
    <name evidence="2" type="ORF">PAXRUDRAFT_134732</name>
</gene>
<evidence type="ECO:0000313" key="3">
    <source>
        <dbReference type="Proteomes" id="UP000054538"/>
    </source>
</evidence>
<name>A0A0D0E840_9AGAM</name>
<reference evidence="3" key="2">
    <citation type="submission" date="2015-01" db="EMBL/GenBank/DDBJ databases">
        <title>Evolutionary Origins and Diversification of the Mycorrhizal Mutualists.</title>
        <authorList>
            <consortium name="DOE Joint Genome Institute"/>
            <consortium name="Mycorrhizal Genomics Consortium"/>
            <person name="Kohler A."/>
            <person name="Kuo A."/>
            <person name="Nagy L.G."/>
            <person name="Floudas D."/>
            <person name="Copeland A."/>
            <person name="Barry K.W."/>
            <person name="Cichocki N."/>
            <person name="Veneault-Fourrey C."/>
            <person name="LaButti K."/>
            <person name="Lindquist E.A."/>
            <person name="Lipzen A."/>
            <person name="Lundell T."/>
            <person name="Morin E."/>
            <person name="Murat C."/>
            <person name="Riley R."/>
            <person name="Ohm R."/>
            <person name="Sun H."/>
            <person name="Tunlid A."/>
            <person name="Henrissat B."/>
            <person name="Grigoriev I.V."/>
            <person name="Hibbett D.S."/>
            <person name="Martin F."/>
        </authorList>
    </citation>
    <scope>NUCLEOTIDE SEQUENCE [LARGE SCALE GENOMIC DNA]</scope>
    <source>
        <strain evidence="3">Ve08.2h10</strain>
    </source>
</reference>
<accession>A0A0D0E840</accession>
<dbReference type="Proteomes" id="UP000054538">
    <property type="component" value="Unassembled WGS sequence"/>
</dbReference>
<sequence length="179" mass="20901">MVVQAKRVLSRTMRYDSQIKDLDSSLREHLGNFRAIETSIKDALAELNRNTQRADQALSVDIPKLKDELQGSLVILQDLSTTLPRIRLRVANIRRAYNSGRTKAQQLVSDLTWLNTEFHERWKLIIFTSSAPVSWRWKVAMRIWFAILFFTFVWVVWIAISGAYRAHRQGLLWGERLMS</sequence>
<feature type="transmembrane region" description="Helical" evidence="1">
    <location>
        <begin position="143"/>
        <end position="164"/>
    </location>
</feature>